<keyword evidence="1" id="KW-0472">Membrane</keyword>
<keyword evidence="1" id="KW-1133">Transmembrane helix</keyword>
<gene>
    <name evidence="2" type="ORF">FHS94_003898</name>
</gene>
<dbReference type="EMBL" id="JACIJK010000021">
    <property type="protein sequence ID" value="MBB5717024.1"/>
    <property type="molecule type" value="Genomic_DNA"/>
</dbReference>
<dbReference type="AlphaFoldDB" id="A0A7W9BGW9"/>
<keyword evidence="3" id="KW-1185">Reference proteome</keyword>
<reference evidence="2 3" key="1">
    <citation type="submission" date="2020-08" db="EMBL/GenBank/DDBJ databases">
        <title>Genomic Encyclopedia of Type Strains, Phase IV (KMG-IV): sequencing the most valuable type-strain genomes for metagenomic binning, comparative biology and taxonomic classification.</title>
        <authorList>
            <person name="Goeker M."/>
        </authorList>
    </citation>
    <scope>NUCLEOTIDE SEQUENCE [LARGE SCALE GENOMIC DNA]</scope>
    <source>
        <strain evidence="2 3">DSM 100044</strain>
    </source>
</reference>
<sequence length="110" mass="11570">MNAALYYHGTGSPKDTITDAQSIVMAQRWIALDWVRVVGAAAAFVAPPRVLTAPWSQDTAPADPLVVRVVLALVLAGVATFVVWFVTNLAAIGRFRLCPSGSSACGWGTA</sequence>
<feature type="transmembrane region" description="Helical" evidence="1">
    <location>
        <begin position="65"/>
        <end position="86"/>
    </location>
</feature>
<evidence type="ECO:0000313" key="2">
    <source>
        <dbReference type="EMBL" id="MBB5717024.1"/>
    </source>
</evidence>
<proteinExistence type="predicted"/>
<evidence type="ECO:0000313" key="3">
    <source>
        <dbReference type="Proteomes" id="UP000546200"/>
    </source>
</evidence>
<name>A0A7W9BGW9_9SPHN</name>
<comment type="caution">
    <text evidence="2">The sequence shown here is derived from an EMBL/GenBank/DDBJ whole genome shotgun (WGS) entry which is preliminary data.</text>
</comment>
<evidence type="ECO:0000256" key="1">
    <source>
        <dbReference type="SAM" id="Phobius"/>
    </source>
</evidence>
<organism evidence="2 3">
    <name type="scientific">Sphingomonas aerophila</name>
    <dbReference type="NCBI Taxonomy" id="1344948"/>
    <lineage>
        <taxon>Bacteria</taxon>
        <taxon>Pseudomonadati</taxon>
        <taxon>Pseudomonadota</taxon>
        <taxon>Alphaproteobacteria</taxon>
        <taxon>Sphingomonadales</taxon>
        <taxon>Sphingomonadaceae</taxon>
        <taxon>Sphingomonas</taxon>
    </lineage>
</organism>
<dbReference type="Proteomes" id="UP000546200">
    <property type="component" value="Unassembled WGS sequence"/>
</dbReference>
<keyword evidence="1" id="KW-0812">Transmembrane</keyword>
<protein>
    <submittedName>
        <fullName evidence="2">Uncharacterized protein</fullName>
    </submittedName>
</protein>
<accession>A0A7W9BGW9</accession>